<dbReference type="InterPro" id="IPR050482">
    <property type="entry name" value="Sensor_HK_TwoCompSys"/>
</dbReference>
<dbReference type="STRING" id="953739.SVEN_5459"/>
<proteinExistence type="predicted"/>
<dbReference type="HOGENOM" id="CLU_000445_20_2_11"/>
<dbReference type="GO" id="GO:0005524">
    <property type="term" value="F:ATP binding"/>
    <property type="evidence" value="ECO:0007669"/>
    <property type="project" value="UniProtKB-KW"/>
</dbReference>
<evidence type="ECO:0000256" key="1">
    <source>
        <dbReference type="ARBA" id="ARBA00000085"/>
    </source>
</evidence>
<dbReference type="GO" id="GO:0000155">
    <property type="term" value="F:phosphorelay sensor kinase activity"/>
    <property type="evidence" value="ECO:0007669"/>
    <property type="project" value="InterPro"/>
</dbReference>
<dbReference type="InterPro" id="IPR003594">
    <property type="entry name" value="HATPase_dom"/>
</dbReference>
<keyword evidence="8" id="KW-0902">Two-component regulatory system</keyword>
<evidence type="ECO:0000313" key="12">
    <source>
        <dbReference type="Proteomes" id="UP000006854"/>
    </source>
</evidence>
<keyword evidence="9" id="KW-0812">Transmembrane</keyword>
<sequence>MRGDDSGATGGGGVAAGDLPRLRRGLPRLRRGLLRLRRGLPRPQRGLPRLRRGLGTVLGCVTAAAGALHFLVGGLALGPFLLWPRTRAGALDLLTGGVRRLAALERARRSVFFGDVFPEHYRAADRKVLRYLAVRSYAGLLCALVLGLLVFGAVLAGILGYGVLRGTIGWDELLTQVLLGGVLLFLDVQGLYALAALDARTARECFGPSERELLRRRIEELAASRAAVVEAVDAERRRIERDLHDGVQQRLVALGMLIGRARRGRDPERAGALLLQAHEESQGVLAELREVAWRAYPSALDSLGLEEALGGVAERCALPLRLRFEVAGPLPRAVETAAYFVVSECVTNAAKHSAASAVSVSVAREGALLTVRVEDDGSGGANENGGGLTGLRSRVAALDGVLRVHSPLGGPTTVTAELPCA</sequence>
<feature type="transmembrane region" description="Helical" evidence="9">
    <location>
        <begin position="137"/>
        <end position="161"/>
    </location>
</feature>
<dbReference type="Proteomes" id="UP000006854">
    <property type="component" value="Chromosome"/>
</dbReference>
<dbReference type="OrthoDB" id="5242012at2"/>
<keyword evidence="5" id="KW-0547">Nucleotide-binding</keyword>
<dbReference type="Pfam" id="PF02518">
    <property type="entry name" value="HATPase_c"/>
    <property type="match status" value="1"/>
</dbReference>
<dbReference type="AlphaFoldDB" id="F2R6W6"/>
<dbReference type="GO" id="GO:0016020">
    <property type="term" value="C:membrane"/>
    <property type="evidence" value="ECO:0007669"/>
    <property type="project" value="InterPro"/>
</dbReference>
<dbReference type="PANTHER" id="PTHR24421">
    <property type="entry name" value="NITRATE/NITRITE SENSOR PROTEIN NARX-RELATED"/>
    <property type="match status" value="1"/>
</dbReference>
<dbReference type="GO" id="GO:0046983">
    <property type="term" value="F:protein dimerization activity"/>
    <property type="evidence" value="ECO:0007669"/>
    <property type="project" value="InterPro"/>
</dbReference>
<dbReference type="Gene3D" id="3.30.565.10">
    <property type="entry name" value="Histidine kinase-like ATPase, C-terminal domain"/>
    <property type="match status" value="1"/>
</dbReference>
<keyword evidence="6 11" id="KW-0418">Kinase</keyword>
<dbReference type="eggNOG" id="COG4585">
    <property type="taxonomic scope" value="Bacteria"/>
</dbReference>
<feature type="transmembrane region" description="Helical" evidence="9">
    <location>
        <begin position="54"/>
        <end position="77"/>
    </location>
</feature>
<feature type="domain" description="Histidine kinase/HSP90-like ATPase" evidence="10">
    <location>
        <begin position="333"/>
        <end position="421"/>
    </location>
</feature>
<dbReference type="SMART" id="SM00387">
    <property type="entry name" value="HATPase_c"/>
    <property type="match status" value="1"/>
</dbReference>
<dbReference type="RefSeq" id="WP_015036641.1">
    <property type="nucleotide sequence ID" value="NC_018750.1"/>
</dbReference>
<dbReference type="EC" id="2.7.13.3" evidence="2"/>
<evidence type="ECO:0000256" key="5">
    <source>
        <dbReference type="ARBA" id="ARBA00022741"/>
    </source>
</evidence>
<reference evidence="11 12" key="1">
    <citation type="journal article" date="2011" name="BMC Genomics">
        <title>Genome-wide analysis of the role of GlnR in Streptomyces venezuelae provides new insights into global nitrogen regulation in actinomycetes.</title>
        <authorList>
            <person name="Pullan S.T."/>
            <person name="Bibb M.J."/>
            <person name="Merrick M."/>
        </authorList>
    </citation>
    <scope>NUCLEOTIDE SEQUENCE [LARGE SCALE GENOMIC DNA]</scope>
    <source>
        <strain evidence="11">ATCC 10712</strain>
    </source>
</reference>
<keyword evidence="7" id="KW-0067">ATP-binding</keyword>
<organism evidence="11 12">
    <name type="scientific">Streptomyces venezuelae (strain ATCC 10712 / CBS 650.69 / DSM 40230 / JCM 4526 / NBRC 13096 / PD 04745)</name>
    <dbReference type="NCBI Taxonomy" id="953739"/>
    <lineage>
        <taxon>Bacteria</taxon>
        <taxon>Bacillati</taxon>
        <taxon>Actinomycetota</taxon>
        <taxon>Actinomycetes</taxon>
        <taxon>Kitasatosporales</taxon>
        <taxon>Streptomycetaceae</taxon>
        <taxon>Streptomyces</taxon>
    </lineage>
</organism>
<keyword evidence="3" id="KW-0597">Phosphoprotein</keyword>
<evidence type="ECO:0000313" key="11">
    <source>
        <dbReference type="EMBL" id="CCA58745.1"/>
    </source>
</evidence>
<evidence type="ECO:0000256" key="9">
    <source>
        <dbReference type="SAM" id="Phobius"/>
    </source>
</evidence>
<dbReference type="EMBL" id="FR845719">
    <property type="protein sequence ID" value="CCA58745.1"/>
    <property type="molecule type" value="Genomic_DNA"/>
</dbReference>
<gene>
    <name evidence="11" type="ordered locus">SVEN_5459</name>
</gene>
<dbReference type="InterPro" id="IPR036890">
    <property type="entry name" value="HATPase_C_sf"/>
</dbReference>
<dbReference type="SUPFAM" id="SSF55874">
    <property type="entry name" value="ATPase domain of HSP90 chaperone/DNA topoisomerase II/histidine kinase"/>
    <property type="match status" value="1"/>
</dbReference>
<evidence type="ECO:0000256" key="6">
    <source>
        <dbReference type="ARBA" id="ARBA00022777"/>
    </source>
</evidence>
<evidence type="ECO:0000256" key="8">
    <source>
        <dbReference type="ARBA" id="ARBA00023012"/>
    </source>
</evidence>
<evidence type="ECO:0000256" key="4">
    <source>
        <dbReference type="ARBA" id="ARBA00022679"/>
    </source>
</evidence>
<dbReference type="Gene3D" id="1.20.5.1930">
    <property type="match status" value="1"/>
</dbReference>
<feature type="transmembrane region" description="Helical" evidence="9">
    <location>
        <begin position="173"/>
        <end position="195"/>
    </location>
</feature>
<evidence type="ECO:0000256" key="3">
    <source>
        <dbReference type="ARBA" id="ARBA00022553"/>
    </source>
</evidence>
<comment type="catalytic activity">
    <reaction evidence="1">
        <text>ATP + protein L-histidine = ADP + protein N-phospho-L-histidine.</text>
        <dbReference type="EC" id="2.7.13.3"/>
    </reaction>
</comment>
<evidence type="ECO:0000256" key="7">
    <source>
        <dbReference type="ARBA" id="ARBA00022840"/>
    </source>
</evidence>
<evidence type="ECO:0000256" key="2">
    <source>
        <dbReference type="ARBA" id="ARBA00012438"/>
    </source>
</evidence>
<protein>
    <recommendedName>
        <fullName evidence="2">histidine kinase</fullName>
        <ecNumber evidence="2">2.7.13.3</ecNumber>
    </recommendedName>
</protein>
<evidence type="ECO:0000259" key="10">
    <source>
        <dbReference type="SMART" id="SM00387"/>
    </source>
</evidence>
<dbReference type="InterPro" id="IPR011712">
    <property type="entry name" value="Sig_transdc_His_kin_sub3_dim/P"/>
</dbReference>
<dbReference type="PANTHER" id="PTHR24421:SF10">
    <property type="entry name" value="NITRATE_NITRITE SENSOR PROTEIN NARQ"/>
    <property type="match status" value="1"/>
</dbReference>
<name>F2R6W6_STRVP</name>
<dbReference type="GeneID" id="51866027"/>
<keyword evidence="4" id="KW-0808">Transferase</keyword>
<keyword evidence="12" id="KW-1185">Reference proteome</keyword>
<dbReference type="CDD" id="cd16917">
    <property type="entry name" value="HATPase_UhpB-NarQ-NarX-like"/>
    <property type="match status" value="1"/>
</dbReference>
<keyword evidence="9" id="KW-0472">Membrane</keyword>
<dbReference type="PATRIC" id="fig|953739.5.peg.602"/>
<dbReference type="Pfam" id="PF07730">
    <property type="entry name" value="HisKA_3"/>
    <property type="match status" value="1"/>
</dbReference>
<dbReference type="KEGG" id="sve:SVEN_5459"/>
<keyword evidence="9" id="KW-1133">Transmembrane helix</keyword>
<accession>F2R6W6</accession>